<dbReference type="eggNOG" id="COG0451">
    <property type="taxonomic scope" value="Bacteria"/>
</dbReference>
<dbReference type="AlphaFoldDB" id="W9VBS7"/>
<dbReference type="InterPro" id="IPR036291">
    <property type="entry name" value="NAD(P)-bd_dom_sf"/>
</dbReference>
<feature type="domain" description="NAD-dependent epimerase/dehydratase" evidence="1">
    <location>
        <begin position="96"/>
        <end position="224"/>
    </location>
</feature>
<gene>
    <name evidence="2" type="ORF">D779_1866</name>
</gene>
<dbReference type="InterPro" id="IPR051783">
    <property type="entry name" value="NAD(P)-dependent_oxidoreduct"/>
</dbReference>
<evidence type="ECO:0000313" key="2">
    <source>
        <dbReference type="EMBL" id="EXJ17043.1"/>
    </source>
</evidence>
<dbReference type="GO" id="GO:0005737">
    <property type="term" value="C:cytoplasm"/>
    <property type="evidence" value="ECO:0007669"/>
    <property type="project" value="TreeGrafter"/>
</dbReference>
<organism evidence="2 3">
    <name type="scientific">Imhoffiella purpurea</name>
    <dbReference type="NCBI Taxonomy" id="1249627"/>
    <lineage>
        <taxon>Bacteria</taxon>
        <taxon>Pseudomonadati</taxon>
        <taxon>Pseudomonadota</taxon>
        <taxon>Gammaproteobacteria</taxon>
        <taxon>Chromatiales</taxon>
        <taxon>Chromatiaceae</taxon>
        <taxon>Imhoffiella</taxon>
    </lineage>
</organism>
<dbReference type="STRING" id="1249627.D779_1866"/>
<dbReference type="SUPFAM" id="SSF51735">
    <property type="entry name" value="NAD(P)-binding Rossmann-fold domains"/>
    <property type="match status" value="1"/>
</dbReference>
<comment type="caution">
    <text evidence="2">The sequence shown here is derived from an EMBL/GenBank/DDBJ whole genome shotgun (WGS) entry which is preliminary data.</text>
</comment>
<evidence type="ECO:0000313" key="3">
    <source>
        <dbReference type="Proteomes" id="UP000019460"/>
    </source>
</evidence>
<evidence type="ECO:0000259" key="1">
    <source>
        <dbReference type="Pfam" id="PF01370"/>
    </source>
</evidence>
<dbReference type="PANTHER" id="PTHR48079">
    <property type="entry name" value="PROTEIN YEEZ"/>
    <property type="match status" value="1"/>
</dbReference>
<dbReference type="Proteomes" id="UP000019460">
    <property type="component" value="Unassembled WGS sequence"/>
</dbReference>
<keyword evidence="3" id="KW-1185">Reference proteome</keyword>
<dbReference type="GO" id="GO:0004029">
    <property type="term" value="F:aldehyde dehydrogenase (NAD+) activity"/>
    <property type="evidence" value="ECO:0007669"/>
    <property type="project" value="TreeGrafter"/>
</dbReference>
<dbReference type="PATRIC" id="fig|1249627.3.peg.328"/>
<accession>W9VBS7</accession>
<dbReference type="Pfam" id="PF01370">
    <property type="entry name" value="Epimerase"/>
    <property type="match status" value="1"/>
</dbReference>
<dbReference type="Gene3D" id="3.40.50.720">
    <property type="entry name" value="NAD(P)-binding Rossmann-like Domain"/>
    <property type="match status" value="1"/>
</dbReference>
<dbReference type="EMBL" id="AONC01000003">
    <property type="protein sequence ID" value="EXJ17043.1"/>
    <property type="molecule type" value="Genomic_DNA"/>
</dbReference>
<dbReference type="PANTHER" id="PTHR48079:SF6">
    <property type="entry name" value="NAD(P)-BINDING DOMAIN-CONTAINING PROTEIN-RELATED"/>
    <property type="match status" value="1"/>
</dbReference>
<reference evidence="2 3" key="1">
    <citation type="submission" date="2012-11" db="EMBL/GenBank/DDBJ databases">
        <title>Genome assembly of Thiorhodococcus sp. AK35.</title>
        <authorList>
            <person name="Nupur N."/>
            <person name="Khatri I."/>
            <person name="Subramanian S."/>
            <person name="Pinnaka A."/>
        </authorList>
    </citation>
    <scope>NUCLEOTIDE SEQUENCE [LARGE SCALE GENOMIC DNA]</scope>
    <source>
        <strain evidence="2 3">AK35</strain>
    </source>
</reference>
<name>W9VBS7_9GAMM</name>
<protein>
    <submittedName>
        <fullName evidence="2">Nucleoside-diphosphate-sugar epimerase</fullName>
    </submittedName>
</protein>
<dbReference type="CDD" id="cd05266">
    <property type="entry name" value="SDR_a4"/>
    <property type="match status" value="1"/>
</dbReference>
<sequence length="302" mass="33006">MRRFSETQDGLRTMTNTIIIGCGYVGVRLARQYLDRGERVVGVVRSEAGLARLEAAGIPALRCDLAVDEPDGLPLAGARIFYLAPPSGQGLEDSSVRRLVDAFERHGQPERLLYLSTTGVYGDCGGGWVDETHPVGPTQDRSYRRLDAEERLRDWSRSRGGELVVLRVGGIYGPDRLPLERIRRAVPMVRAEEAPYTNRIHVEDLVSVCLAAMDKGPNGAVYNVSDGHPSSMTDYFLQVAEAAGLDPPPLISLAEAEGRLSAGMMSYMGESRRLSNRKLCEELGVELRYPTLAEGLSACGLD</sequence>
<dbReference type="InterPro" id="IPR001509">
    <property type="entry name" value="Epimerase_deHydtase"/>
</dbReference>
<proteinExistence type="predicted"/>